<dbReference type="EMBL" id="CAJJDO010000054">
    <property type="protein sequence ID" value="CAD8171044.1"/>
    <property type="molecule type" value="Genomic_DNA"/>
</dbReference>
<dbReference type="OrthoDB" id="310427at2759"/>
<proteinExistence type="predicted"/>
<organism evidence="1 2">
    <name type="scientific">Paramecium pentaurelia</name>
    <dbReference type="NCBI Taxonomy" id="43138"/>
    <lineage>
        <taxon>Eukaryota</taxon>
        <taxon>Sar</taxon>
        <taxon>Alveolata</taxon>
        <taxon>Ciliophora</taxon>
        <taxon>Intramacronucleata</taxon>
        <taxon>Oligohymenophorea</taxon>
        <taxon>Peniculida</taxon>
        <taxon>Parameciidae</taxon>
        <taxon>Paramecium</taxon>
    </lineage>
</organism>
<gene>
    <name evidence="1" type="ORF">PPENT_87.1.T0540084</name>
</gene>
<accession>A0A8S1V2P6</accession>
<protein>
    <submittedName>
        <fullName evidence="1">Uncharacterized protein</fullName>
    </submittedName>
</protein>
<sequence length="480" mass="56702">MLKALGSFFQQNNQKNRETDSQDFFFLNKFTKKMMLNKIMVAKRYEQGSLVSQFDDCDGNMSHYDEDILRQLTIYSYRDCLLIEMDIIFVKHHQEILSFCNKIDLISNYLQSNLNKNLQSEGIIFYSYLDQLMAKYKIYLPNKSCLQNLSEKELNILIFNVKQIHEKMEESIVAYRDQLLSALDLDQYSISMYFPNHLPLFDQYIDENIKIEVNNNLTFECIIARKCEIFQGKIYFEGGQHKNIEDLSQNDQEIVKNQNNPILQQLNYEVKIYRIEVKINPMNQRNINNLKQILEGELLQEFCRTLAEQQMQIQETFCSIQIPEADPKQKNFLQEQLPDVEISVFMKLLILKEVMYTIRENQKLLKNPKFKGKLSVVKMIRFCNALGVRPICIMQQNDKKSIDLKANRENNNKIIQNLIQVLFFKDRYDDKIKPIDTLCGEFMINLCNFGLQDFPDIDNILVKLEKLLLLVKSIHCVPLD</sequence>
<name>A0A8S1V2P6_9CILI</name>
<dbReference type="Proteomes" id="UP000689195">
    <property type="component" value="Unassembled WGS sequence"/>
</dbReference>
<keyword evidence="2" id="KW-1185">Reference proteome</keyword>
<evidence type="ECO:0000313" key="1">
    <source>
        <dbReference type="EMBL" id="CAD8171044.1"/>
    </source>
</evidence>
<comment type="caution">
    <text evidence="1">The sequence shown here is derived from an EMBL/GenBank/DDBJ whole genome shotgun (WGS) entry which is preliminary data.</text>
</comment>
<dbReference type="AlphaFoldDB" id="A0A8S1V2P6"/>
<evidence type="ECO:0000313" key="2">
    <source>
        <dbReference type="Proteomes" id="UP000689195"/>
    </source>
</evidence>
<reference evidence="1" key="1">
    <citation type="submission" date="2021-01" db="EMBL/GenBank/DDBJ databases">
        <authorList>
            <consortium name="Genoscope - CEA"/>
            <person name="William W."/>
        </authorList>
    </citation>
    <scope>NUCLEOTIDE SEQUENCE</scope>
</reference>